<accession>A0A9P4LEJ4</accession>
<keyword evidence="1" id="KW-1133">Transmembrane helix</keyword>
<keyword evidence="1" id="KW-0472">Membrane</keyword>
<keyword evidence="1" id="KW-0812">Transmembrane</keyword>
<organism evidence="2 3">
    <name type="scientific">Setomelanomma holmii</name>
    <dbReference type="NCBI Taxonomy" id="210430"/>
    <lineage>
        <taxon>Eukaryota</taxon>
        <taxon>Fungi</taxon>
        <taxon>Dikarya</taxon>
        <taxon>Ascomycota</taxon>
        <taxon>Pezizomycotina</taxon>
        <taxon>Dothideomycetes</taxon>
        <taxon>Pleosporomycetidae</taxon>
        <taxon>Pleosporales</taxon>
        <taxon>Pleosporineae</taxon>
        <taxon>Phaeosphaeriaceae</taxon>
        <taxon>Setomelanomma</taxon>
    </lineage>
</organism>
<dbReference type="Proteomes" id="UP000799777">
    <property type="component" value="Unassembled WGS sequence"/>
</dbReference>
<dbReference type="AlphaFoldDB" id="A0A9P4LEJ4"/>
<protein>
    <submittedName>
        <fullName evidence="2">Uncharacterized protein</fullName>
    </submittedName>
</protein>
<keyword evidence="3" id="KW-1185">Reference proteome</keyword>
<sequence>MSTTPYAQVCYILLVMVGGNVRDEWKFTAAANAGVSGGVGVRVMLIVLSSTRKFFVFIVVDLVNSIFRIYSVAFASAAAQSPQSSGTTTFGHVQFCCLLLPPLLRSRP</sequence>
<proteinExistence type="predicted"/>
<evidence type="ECO:0000313" key="3">
    <source>
        <dbReference type="Proteomes" id="UP000799777"/>
    </source>
</evidence>
<gene>
    <name evidence="2" type="ORF">EK21DRAFT_95003</name>
</gene>
<comment type="caution">
    <text evidence="2">The sequence shown here is derived from an EMBL/GenBank/DDBJ whole genome shotgun (WGS) entry which is preliminary data.</text>
</comment>
<name>A0A9P4LEJ4_9PLEO</name>
<feature type="transmembrane region" description="Helical" evidence="1">
    <location>
        <begin position="54"/>
        <end position="79"/>
    </location>
</feature>
<dbReference type="EMBL" id="ML978358">
    <property type="protein sequence ID" value="KAF2023326.1"/>
    <property type="molecule type" value="Genomic_DNA"/>
</dbReference>
<reference evidence="2" key="1">
    <citation type="journal article" date="2020" name="Stud. Mycol.">
        <title>101 Dothideomycetes genomes: a test case for predicting lifestyles and emergence of pathogens.</title>
        <authorList>
            <person name="Haridas S."/>
            <person name="Albert R."/>
            <person name="Binder M."/>
            <person name="Bloem J."/>
            <person name="Labutti K."/>
            <person name="Salamov A."/>
            <person name="Andreopoulos B."/>
            <person name="Baker S."/>
            <person name="Barry K."/>
            <person name="Bills G."/>
            <person name="Bluhm B."/>
            <person name="Cannon C."/>
            <person name="Castanera R."/>
            <person name="Culley D."/>
            <person name="Daum C."/>
            <person name="Ezra D."/>
            <person name="Gonzalez J."/>
            <person name="Henrissat B."/>
            <person name="Kuo A."/>
            <person name="Liang C."/>
            <person name="Lipzen A."/>
            <person name="Lutzoni F."/>
            <person name="Magnuson J."/>
            <person name="Mondo S."/>
            <person name="Nolan M."/>
            <person name="Ohm R."/>
            <person name="Pangilinan J."/>
            <person name="Park H.-J."/>
            <person name="Ramirez L."/>
            <person name="Alfaro M."/>
            <person name="Sun H."/>
            <person name="Tritt A."/>
            <person name="Yoshinaga Y."/>
            <person name="Zwiers L.-H."/>
            <person name="Turgeon B."/>
            <person name="Goodwin S."/>
            <person name="Spatafora J."/>
            <person name="Crous P."/>
            <person name="Grigoriev I."/>
        </authorList>
    </citation>
    <scope>NUCLEOTIDE SEQUENCE</scope>
    <source>
        <strain evidence="2">CBS 110217</strain>
    </source>
</reference>
<evidence type="ECO:0000313" key="2">
    <source>
        <dbReference type="EMBL" id="KAF2023326.1"/>
    </source>
</evidence>
<evidence type="ECO:0000256" key="1">
    <source>
        <dbReference type="SAM" id="Phobius"/>
    </source>
</evidence>